<keyword evidence="2" id="KW-0808">Transferase</keyword>
<evidence type="ECO:0000313" key="2">
    <source>
        <dbReference type="EMBL" id="MBB5432663.1"/>
    </source>
</evidence>
<evidence type="ECO:0000256" key="1">
    <source>
        <dbReference type="SAM" id="MobiDB-lite"/>
    </source>
</evidence>
<sequence length="248" mass="26172">MACAVTVSATYGAGGGVVGRALAARLGVSFLDRAVPGAVAERIGCSLEEALRRDDRAPSGLERLLASAARLPTVTLGSVDMSYLGAADADGRILYDREFVDRTEQVLARIAEDGGVVLGRAGAVVLAGAPGVLHVRLDGPKARRLEQAAALRDLARAQGLPEPPEDGGEALPDPDAGAEAHPWHPPTMHDLEENDRARSAYVRRYYRTDPADPSLYHVVLDSTALHLGTCVDVIERLARERAAGRTGV</sequence>
<dbReference type="Gene3D" id="3.40.50.300">
    <property type="entry name" value="P-loop containing nucleotide triphosphate hydrolases"/>
    <property type="match status" value="1"/>
</dbReference>
<evidence type="ECO:0000313" key="3">
    <source>
        <dbReference type="Proteomes" id="UP000572635"/>
    </source>
</evidence>
<comment type="caution">
    <text evidence="2">The sequence shown here is derived from an EMBL/GenBank/DDBJ whole genome shotgun (WGS) entry which is preliminary data.</text>
</comment>
<dbReference type="Pfam" id="PF13189">
    <property type="entry name" value="Cytidylate_kin2"/>
    <property type="match status" value="1"/>
</dbReference>
<keyword evidence="3" id="KW-1185">Reference proteome</keyword>
<gene>
    <name evidence="2" type="ORF">HDA36_002747</name>
</gene>
<dbReference type="EMBL" id="JACHDB010000001">
    <property type="protein sequence ID" value="MBB5432663.1"/>
    <property type="molecule type" value="Genomic_DNA"/>
</dbReference>
<dbReference type="InterPro" id="IPR027417">
    <property type="entry name" value="P-loop_NTPase"/>
</dbReference>
<dbReference type="RefSeq" id="WP_184392197.1">
    <property type="nucleotide sequence ID" value="NZ_BAAAJD010000111.1"/>
</dbReference>
<organism evidence="2 3">
    <name type="scientific">Nocardiopsis composta</name>
    <dbReference type="NCBI Taxonomy" id="157465"/>
    <lineage>
        <taxon>Bacteria</taxon>
        <taxon>Bacillati</taxon>
        <taxon>Actinomycetota</taxon>
        <taxon>Actinomycetes</taxon>
        <taxon>Streptosporangiales</taxon>
        <taxon>Nocardiopsidaceae</taxon>
        <taxon>Nocardiopsis</taxon>
    </lineage>
</organism>
<name>A0A7W8QMS3_9ACTN</name>
<dbReference type="AlphaFoldDB" id="A0A7W8QMS3"/>
<accession>A0A7W8QMS3</accession>
<proteinExistence type="predicted"/>
<dbReference type="Proteomes" id="UP000572635">
    <property type="component" value="Unassembled WGS sequence"/>
</dbReference>
<keyword evidence="2" id="KW-0418">Kinase</keyword>
<reference evidence="2 3" key="1">
    <citation type="submission" date="2020-08" db="EMBL/GenBank/DDBJ databases">
        <title>Sequencing the genomes of 1000 actinobacteria strains.</title>
        <authorList>
            <person name="Klenk H.-P."/>
        </authorList>
    </citation>
    <scope>NUCLEOTIDE SEQUENCE [LARGE SCALE GENOMIC DNA]</scope>
    <source>
        <strain evidence="2 3">DSM 44551</strain>
    </source>
</reference>
<feature type="region of interest" description="Disordered" evidence="1">
    <location>
        <begin position="157"/>
        <end position="194"/>
    </location>
</feature>
<dbReference type="GO" id="GO:0016301">
    <property type="term" value="F:kinase activity"/>
    <property type="evidence" value="ECO:0007669"/>
    <property type="project" value="UniProtKB-KW"/>
</dbReference>
<protein>
    <submittedName>
        <fullName evidence="2">Cytidylate kinase</fullName>
    </submittedName>
</protein>